<dbReference type="EMBL" id="JACHJG010000001">
    <property type="protein sequence ID" value="MBB4884777.1"/>
    <property type="molecule type" value="Genomic_DNA"/>
</dbReference>
<protein>
    <submittedName>
        <fullName evidence="1">Uncharacterized protein</fullName>
    </submittedName>
</protein>
<dbReference type="GeneID" id="91568691"/>
<reference evidence="1 2" key="1">
    <citation type="submission" date="2020-08" db="EMBL/GenBank/DDBJ databases">
        <title>Genomic Encyclopedia of Type Strains, Phase III (KMG-III): the genomes of soil and plant-associated and newly described type strains.</title>
        <authorList>
            <person name="Whitman W."/>
        </authorList>
    </citation>
    <scope>NUCLEOTIDE SEQUENCE [LARGE SCALE GENOMIC DNA]</scope>
    <source>
        <strain evidence="1 2">CECT 3265</strain>
    </source>
</reference>
<dbReference type="RefSeq" id="WP_165451513.1">
    <property type="nucleotide sequence ID" value="NZ_BMRW01000001.1"/>
</dbReference>
<comment type="caution">
    <text evidence="1">The sequence shown here is derived from an EMBL/GenBank/DDBJ whole genome shotgun (WGS) entry which is preliminary data.</text>
</comment>
<organism evidence="1 2">
    <name type="scientific">Streptomyces netropsis</name>
    <name type="common">Streptoverticillium netropsis</name>
    <dbReference type="NCBI Taxonomy" id="55404"/>
    <lineage>
        <taxon>Bacteria</taxon>
        <taxon>Bacillati</taxon>
        <taxon>Actinomycetota</taxon>
        <taxon>Actinomycetes</taxon>
        <taxon>Kitasatosporales</taxon>
        <taxon>Streptomycetaceae</taxon>
        <taxon>Streptomyces</taxon>
    </lineage>
</organism>
<sequence length="55" mass="5669">MNGLSTILIVVGLFLVGGIISFAKQGMPKGLIVLLGIASAMCLVAGVLRLQGVWE</sequence>
<dbReference type="AlphaFoldDB" id="A0A445N6V1"/>
<dbReference type="Proteomes" id="UP000556436">
    <property type="component" value="Unassembled WGS sequence"/>
</dbReference>
<gene>
    <name evidence="1" type="ORF">FHS38_000786</name>
</gene>
<proteinExistence type="predicted"/>
<keyword evidence="2" id="KW-1185">Reference proteome</keyword>
<accession>A0A445N6V1</accession>
<name>A0A445N6V1_STRNE</name>
<evidence type="ECO:0000313" key="1">
    <source>
        <dbReference type="EMBL" id="MBB4884777.1"/>
    </source>
</evidence>
<evidence type="ECO:0000313" key="2">
    <source>
        <dbReference type="Proteomes" id="UP000556436"/>
    </source>
</evidence>